<dbReference type="GO" id="GO:0051536">
    <property type="term" value="F:iron-sulfur cluster binding"/>
    <property type="evidence" value="ECO:0007669"/>
    <property type="project" value="UniProtKB-KW"/>
</dbReference>
<dbReference type="InterPro" id="IPR001080">
    <property type="entry name" value="3Fe4S_ferredoxin"/>
</dbReference>
<sequence length="62" mass="6608">MEVVIDREGCISCGLCVSTCEDVFQFADDGKAEVIKQPEGENEETMAREAAEGCPVAVIGVE</sequence>
<evidence type="ECO:0000256" key="4">
    <source>
        <dbReference type="ARBA" id="ARBA00023004"/>
    </source>
</evidence>
<dbReference type="PRINTS" id="PR00352">
    <property type="entry name" value="3FE4SFRDOXIN"/>
</dbReference>
<evidence type="ECO:0000256" key="1">
    <source>
        <dbReference type="ARBA" id="ARBA00022448"/>
    </source>
</evidence>
<evidence type="ECO:0000256" key="3">
    <source>
        <dbReference type="ARBA" id="ARBA00022982"/>
    </source>
</evidence>
<dbReference type="GeneID" id="98000633"/>
<dbReference type="InterPro" id="IPR051269">
    <property type="entry name" value="Fe-S_cluster_ET"/>
</dbReference>
<accession>A0A3E3E0R8</accession>
<feature type="domain" description="4Fe-4S ferredoxin-type" evidence="7">
    <location>
        <begin position="1"/>
        <end position="29"/>
    </location>
</feature>
<keyword evidence="5 6" id="KW-0411">Iron-sulfur</keyword>
<dbReference type="PROSITE" id="PS00198">
    <property type="entry name" value="4FE4S_FER_1"/>
    <property type="match status" value="1"/>
</dbReference>
<evidence type="ECO:0000313" key="8">
    <source>
        <dbReference type="EMBL" id="RGD75073.1"/>
    </source>
</evidence>
<dbReference type="Pfam" id="PF13370">
    <property type="entry name" value="Fer4_13"/>
    <property type="match status" value="1"/>
</dbReference>
<dbReference type="Gene3D" id="3.30.70.20">
    <property type="match status" value="1"/>
</dbReference>
<name>A0A3E3E0R8_9FIRM</name>
<dbReference type="GO" id="GO:0009055">
    <property type="term" value="F:electron transfer activity"/>
    <property type="evidence" value="ECO:0007669"/>
    <property type="project" value="UniProtKB-UniRule"/>
</dbReference>
<keyword evidence="3 6" id="KW-0249">Electron transport</keyword>
<organism evidence="8 9">
    <name type="scientific">Anaerofustis stercorihominis</name>
    <dbReference type="NCBI Taxonomy" id="214853"/>
    <lineage>
        <taxon>Bacteria</taxon>
        <taxon>Bacillati</taxon>
        <taxon>Bacillota</taxon>
        <taxon>Clostridia</taxon>
        <taxon>Eubacteriales</taxon>
        <taxon>Eubacteriaceae</taxon>
        <taxon>Anaerofustis</taxon>
    </lineage>
</organism>
<comment type="function">
    <text evidence="6">Ferredoxins are iron-sulfur proteins that transfer electrons in a wide variety of metabolic reactions.</text>
</comment>
<evidence type="ECO:0000259" key="7">
    <source>
        <dbReference type="PROSITE" id="PS51379"/>
    </source>
</evidence>
<gene>
    <name evidence="8" type="ORF">DW687_01760</name>
</gene>
<dbReference type="RefSeq" id="WP_007050322.1">
    <property type="nucleotide sequence ID" value="NZ_CABKNJ010000001.1"/>
</dbReference>
<proteinExistence type="predicted"/>
<evidence type="ECO:0000256" key="5">
    <source>
        <dbReference type="ARBA" id="ARBA00023014"/>
    </source>
</evidence>
<dbReference type="SUPFAM" id="SSF54862">
    <property type="entry name" value="4Fe-4S ferredoxins"/>
    <property type="match status" value="1"/>
</dbReference>
<keyword evidence="4 6" id="KW-0408">Iron</keyword>
<dbReference type="EMBL" id="QUSM01000002">
    <property type="protein sequence ID" value="RGD75073.1"/>
    <property type="molecule type" value="Genomic_DNA"/>
</dbReference>
<dbReference type="PANTHER" id="PTHR36923:SF3">
    <property type="entry name" value="FERREDOXIN"/>
    <property type="match status" value="1"/>
</dbReference>
<keyword evidence="2 6" id="KW-0479">Metal-binding</keyword>
<comment type="caution">
    <text evidence="8">The sequence shown here is derived from an EMBL/GenBank/DDBJ whole genome shotgun (WGS) entry which is preliminary data.</text>
</comment>
<dbReference type="AlphaFoldDB" id="A0A3E3E0R8"/>
<dbReference type="InterPro" id="IPR017900">
    <property type="entry name" value="4Fe4S_Fe_S_CS"/>
</dbReference>
<dbReference type="PANTHER" id="PTHR36923">
    <property type="entry name" value="FERREDOXIN"/>
    <property type="match status" value="1"/>
</dbReference>
<protein>
    <recommendedName>
        <fullName evidence="6">Ferredoxin</fullName>
    </recommendedName>
</protein>
<dbReference type="GO" id="GO:0005506">
    <property type="term" value="F:iron ion binding"/>
    <property type="evidence" value="ECO:0007669"/>
    <property type="project" value="UniProtKB-UniRule"/>
</dbReference>
<dbReference type="InterPro" id="IPR017896">
    <property type="entry name" value="4Fe4S_Fe-S-bd"/>
</dbReference>
<keyword evidence="1 6" id="KW-0813">Transport</keyword>
<evidence type="ECO:0000256" key="2">
    <source>
        <dbReference type="ARBA" id="ARBA00022723"/>
    </source>
</evidence>
<dbReference type="PROSITE" id="PS51379">
    <property type="entry name" value="4FE4S_FER_2"/>
    <property type="match status" value="1"/>
</dbReference>
<evidence type="ECO:0000256" key="6">
    <source>
        <dbReference type="RuleBase" id="RU368020"/>
    </source>
</evidence>
<dbReference type="Proteomes" id="UP000261212">
    <property type="component" value="Unassembled WGS sequence"/>
</dbReference>
<reference evidence="8 9" key="1">
    <citation type="submission" date="2018-08" db="EMBL/GenBank/DDBJ databases">
        <title>A genome reference for cultivated species of the human gut microbiota.</title>
        <authorList>
            <person name="Zou Y."/>
            <person name="Xue W."/>
            <person name="Luo G."/>
        </authorList>
    </citation>
    <scope>NUCLEOTIDE SEQUENCE [LARGE SCALE GENOMIC DNA]</scope>
    <source>
        <strain evidence="8 9">AM25-6</strain>
    </source>
</reference>
<evidence type="ECO:0000313" key="9">
    <source>
        <dbReference type="Proteomes" id="UP000261212"/>
    </source>
</evidence>